<dbReference type="EMBL" id="UYRT01006567">
    <property type="protein sequence ID" value="VDK40753.1"/>
    <property type="molecule type" value="Genomic_DNA"/>
</dbReference>
<evidence type="ECO:0000313" key="3">
    <source>
        <dbReference type="WBParaSite" id="GPUH_0000374101-mRNA-1"/>
    </source>
</evidence>
<reference evidence="3" key="1">
    <citation type="submission" date="2016-06" db="UniProtKB">
        <authorList>
            <consortium name="WormBaseParasite"/>
        </authorList>
    </citation>
    <scope>IDENTIFICATION</scope>
</reference>
<dbReference type="AlphaFoldDB" id="A0A183D4U3"/>
<reference evidence="1 2" key="2">
    <citation type="submission" date="2018-11" db="EMBL/GenBank/DDBJ databases">
        <authorList>
            <consortium name="Pathogen Informatics"/>
        </authorList>
    </citation>
    <scope>NUCLEOTIDE SEQUENCE [LARGE SCALE GENOMIC DNA]</scope>
</reference>
<gene>
    <name evidence="1" type="ORF">GPUH_LOCUS3735</name>
</gene>
<dbReference type="WBParaSite" id="GPUH_0000374101-mRNA-1">
    <property type="protein sequence ID" value="GPUH_0000374101-mRNA-1"/>
    <property type="gene ID" value="GPUH_0000374101"/>
</dbReference>
<name>A0A183D4U3_9BILA</name>
<protein>
    <submittedName>
        <fullName evidence="3">Transposase</fullName>
    </submittedName>
</protein>
<keyword evidence="2" id="KW-1185">Reference proteome</keyword>
<dbReference type="Proteomes" id="UP000271098">
    <property type="component" value="Unassembled WGS sequence"/>
</dbReference>
<organism evidence="3">
    <name type="scientific">Gongylonema pulchrum</name>
    <dbReference type="NCBI Taxonomy" id="637853"/>
    <lineage>
        <taxon>Eukaryota</taxon>
        <taxon>Metazoa</taxon>
        <taxon>Ecdysozoa</taxon>
        <taxon>Nematoda</taxon>
        <taxon>Chromadorea</taxon>
        <taxon>Rhabditida</taxon>
        <taxon>Spirurina</taxon>
        <taxon>Spiruromorpha</taxon>
        <taxon>Spiruroidea</taxon>
        <taxon>Gongylonematidae</taxon>
        <taxon>Gongylonema</taxon>
    </lineage>
</organism>
<accession>A0A183D4U3</accession>
<proteinExistence type="predicted"/>
<evidence type="ECO:0000313" key="1">
    <source>
        <dbReference type="EMBL" id="VDK40753.1"/>
    </source>
</evidence>
<sequence length="154" mass="18113">MDTVSLRQASEYMNYLAGRRRRREQRQNMLGQNTAVTSYQISHYFTERVAARKSHVHKAVHMIAKIVQEILKEVEAQEPRFISTLIENNGRYEGVRTVRPWINTIISWHLRITKPNELENARRAPTQKLLCFPFSNLKFIVNIHPFIACSDKTF</sequence>
<dbReference type="OrthoDB" id="5961151at2759"/>
<evidence type="ECO:0000313" key="2">
    <source>
        <dbReference type="Proteomes" id="UP000271098"/>
    </source>
</evidence>